<accession>A0AAW0G7V9</accession>
<gene>
    <name evidence="2" type="ORF">QCA50_007327</name>
</gene>
<sequence>MSMSEGSNKLPLLSQPVHNWAPASQYARQAEMTREILGNIDPAKSRTYQREEQPITTTSVAPGERLIIPGRRKKPVPANQAPQYQHDLPHNTFTEIVTNARDMVEYNAYAKKRYKEKQALRSAQSSEDVNAIARSPVEAPSMQRSRSDHVVNLSQHHSHPRATTSGARPGLLSGANSDSDEGSDNDSPVSPPPLSFSPGIVETQVDTAPTPGPKSHRGRFSEPNVIRPKAMTSQNRPTTPPRAIPTSRNLTPRARHEEPILPPEPIPDPAPIPSLPPPTLRRMTQGPRSTPPALGMRRAPYSSNLETKAKSQLPIKQKPFRVPFARPPVGQAGPSSVAVEQAQTRVVAQPQLTKSHTVKAPSRPPVARPRSPSRSRSPSPAVDPDTSYGDITMDFDPEVLDEVMRQYD</sequence>
<keyword evidence="3" id="KW-1185">Reference proteome</keyword>
<evidence type="ECO:0000256" key="1">
    <source>
        <dbReference type="SAM" id="MobiDB-lite"/>
    </source>
</evidence>
<feature type="compositionally biased region" description="Polar residues" evidence="1">
    <location>
        <begin position="341"/>
        <end position="355"/>
    </location>
</feature>
<feature type="compositionally biased region" description="Pro residues" evidence="1">
    <location>
        <begin position="260"/>
        <end position="279"/>
    </location>
</feature>
<name>A0AAW0G7V9_9APHY</name>
<feature type="region of interest" description="Disordered" evidence="1">
    <location>
        <begin position="118"/>
        <end position="408"/>
    </location>
</feature>
<dbReference type="EMBL" id="JASBNA010000008">
    <property type="protein sequence ID" value="KAK7689535.1"/>
    <property type="molecule type" value="Genomic_DNA"/>
</dbReference>
<dbReference type="Proteomes" id="UP001385951">
    <property type="component" value="Unassembled WGS sequence"/>
</dbReference>
<proteinExistence type="predicted"/>
<feature type="region of interest" description="Disordered" evidence="1">
    <location>
        <begin position="43"/>
        <end position="64"/>
    </location>
</feature>
<dbReference type="AlphaFoldDB" id="A0AAW0G7V9"/>
<evidence type="ECO:0000313" key="3">
    <source>
        <dbReference type="Proteomes" id="UP001385951"/>
    </source>
</evidence>
<comment type="caution">
    <text evidence="2">The sequence shown here is derived from an EMBL/GenBank/DDBJ whole genome shotgun (WGS) entry which is preliminary data.</text>
</comment>
<feature type="compositionally biased region" description="Low complexity" evidence="1">
    <location>
        <begin position="368"/>
        <end position="385"/>
    </location>
</feature>
<organism evidence="2 3">
    <name type="scientific">Cerrena zonata</name>
    <dbReference type="NCBI Taxonomy" id="2478898"/>
    <lineage>
        <taxon>Eukaryota</taxon>
        <taxon>Fungi</taxon>
        <taxon>Dikarya</taxon>
        <taxon>Basidiomycota</taxon>
        <taxon>Agaricomycotina</taxon>
        <taxon>Agaricomycetes</taxon>
        <taxon>Polyporales</taxon>
        <taxon>Cerrenaceae</taxon>
        <taxon>Cerrena</taxon>
    </lineage>
</organism>
<reference evidence="2 3" key="1">
    <citation type="submission" date="2022-09" db="EMBL/GenBank/DDBJ databases">
        <authorList>
            <person name="Palmer J.M."/>
        </authorList>
    </citation>
    <scope>NUCLEOTIDE SEQUENCE [LARGE SCALE GENOMIC DNA]</scope>
    <source>
        <strain evidence="2 3">DSM 7382</strain>
    </source>
</reference>
<protein>
    <submittedName>
        <fullName evidence="2">Uncharacterized protein</fullName>
    </submittedName>
</protein>
<evidence type="ECO:0000313" key="2">
    <source>
        <dbReference type="EMBL" id="KAK7689535.1"/>
    </source>
</evidence>